<dbReference type="RefSeq" id="WP_204447770.1">
    <property type="nucleotide sequence ID" value="NZ_JACJKY010000021.1"/>
</dbReference>
<reference evidence="2" key="2">
    <citation type="journal article" date="2021" name="Sci. Rep.">
        <title>The distribution of antibiotic resistance genes in chicken gut microbiota commensals.</title>
        <authorList>
            <person name="Juricova H."/>
            <person name="Matiasovicova J."/>
            <person name="Kubasova T."/>
            <person name="Cejkova D."/>
            <person name="Rychlik I."/>
        </authorList>
    </citation>
    <scope>NUCLEOTIDE SEQUENCE</scope>
    <source>
        <strain evidence="2">An559</strain>
    </source>
</reference>
<feature type="domain" description="SipL SPOCS" evidence="1">
    <location>
        <begin position="187"/>
        <end position="267"/>
    </location>
</feature>
<comment type="caution">
    <text evidence="2">The sequence shown here is derived from an EMBL/GenBank/DDBJ whole genome shotgun (WGS) entry which is preliminary data.</text>
</comment>
<gene>
    <name evidence="2" type="ORF">H6A12_10800</name>
</gene>
<sequence>MELTCTNDTICINEVLYDGVLEQSVELDYLLPDYCKGIFKVLCCRLIPHITQKRMANGRLMIEGICHIHVMYTAEETYRICTVTQKQPFHKTLELNKEAASPHITAAVRCDYVNCRATSQRRLDIRGALTIRTIVTAPKDYPVLCCAKGCGVQTDPLPLTVLGRRLSASQEFCVREELSVPQGKPSIDEILTIDTYASLTESRIIENRIITKGELFVHLLYMPCGEQPTPEVIESRFPFSQVLDLPGVTEEHSAAVRFDVTDYTCSCRQDESGQCCAVNAEFSICAVCEADKNMEIHVLRDAFSTQYQADTQVSPLTTKRMLYPLKETHSCKTTIEIPQNELNGVYDLSCRFTEEDCRMGESSFIITGTLSCTLLACDSESMPVLYEKKTPCELTLQTACSEESCFLQPIICPSSVSYRMISDTEVEVCAELCVTGTVYADVRCHAVTQIDLRENDAQKPQQPPLRLYYASAGERIWEIAKRYGASPLLIAQENEGITDPISAPCMLMIPSLSHSSQEGA</sequence>
<dbReference type="Pfam" id="PF12673">
    <property type="entry name" value="SipL"/>
    <property type="match status" value="2"/>
</dbReference>
<dbReference type="AlphaFoldDB" id="A0A938X823"/>
<evidence type="ECO:0000259" key="1">
    <source>
        <dbReference type="Pfam" id="PF12673"/>
    </source>
</evidence>
<protein>
    <submittedName>
        <fullName evidence="2">DUF3794 domain-containing protein</fullName>
    </submittedName>
</protein>
<dbReference type="InterPro" id="IPR024300">
    <property type="entry name" value="SipL_SPOCS_dom"/>
</dbReference>
<organism evidence="2 3">
    <name type="scientific">Merdimmobilis hominis</name>
    <dbReference type="NCBI Taxonomy" id="2897707"/>
    <lineage>
        <taxon>Bacteria</taxon>
        <taxon>Bacillati</taxon>
        <taxon>Bacillota</taxon>
        <taxon>Clostridia</taxon>
        <taxon>Eubacteriales</taxon>
        <taxon>Oscillospiraceae</taxon>
        <taxon>Merdimmobilis</taxon>
    </lineage>
</organism>
<keyword evidence="3" id="KW-1185">Reference proteome</keyword>
<name>A0A938X823_9FIRM</name>
<dbReference type="Proteomes" id="UP000774750">
    <property type="component" value="Unassembled WGS sequence"/>
</dbReference>
<proteinExistence type="predicted"/>
<dbReference type="EMBL" id="JACJKY010000021">
    <property type="protein sequence ID" value="MBM6921638.1"/>
    <property type="molecule type" value="Genomic_DNA"/>
</dbReference>
<feature type="domain" description="SipL SPOCS" evidence="1">
    <location>
        <begin position="38"/>
        <end position="111"/>
    </location>
</feature>
<evidence type="ECO:0000313" key="2">
    <source>
        <dbReference type="EMBL" id="MBM6921638.1"/>
    </source>
</evidence>
<accession>A0A938X823</accession>
<reference evidence="2" key="1">
    <citation type="submission" date="2020-08" db="EMBL/GenBank/DDBJ databases">
        <authorList>
            <person name="Cejkova D."/>
            <person name="Kubasova T."/>
            <person name="Jahodarova E."/>
            <person name="Rychlik I."/>
        </authorList>
    </citation>
    <scope>NUCLEOTIDE SEQUENCE</scope>
    <source>
        <strain evidence="2">An559</strain>
    </source>
</reference>
<evidence type="ECO:0000313" key="3">
    <source>
        <dbReference type="Proteomes" id="UP000774750"/>
    </source>
</evidence>